<dbReference type="AlphaFoldDB" id="A0A4U0TYI6"/>
<evidence type="ECO:0000313" key="2">
    <source>
        <dbReference type="EMBL" id="TKA27590.1"/>
    </source>
</evidence>
<proteinExistence type="predicted"/>
<evidence type="ECO:0000256" key="1">
    <source>
        <dbReference type="SAM" id="MobiDB-lite"/>
    </source>
</evidence>
<accession>A0A4U0TYI6</accession>
<feature type="compositionally biased region" description="Acidic residues" evidence="1">
    <location>
        <begin position="44"/>
        <end position="63"/>
    </location>
</feature>
<gene>
    <name evidence="2" type="ORF">B0A50_04422</name>
</gene>
<reference evidence="2 3" key="1">
    <citation type="submission" date="2017-03" db="EMBL/GenBank/DDBJ databases">
        <title>Genomes of endolithic fungi from Antarctica.</title>
        <authorList>
            <person name="Coleine C."/>
            <person name="Masonjones S."/>
            <person name="Stajich J.E."/>
        </authorList>
    </citation>
    <scope>NUCLEOTIDE SEQUENCE [LARGE SCALE GENOMIC DNA]</scope>
    <source>
        <strain evidence="2 3">CCFEE 6315</strain>
    </source>
</reference>
<name>A0A4U0TYI6_9PEZI</name>
<sequence>MVGIEDGTSLIAFVAELDVSLVVVVVIITGADEEFSVYMGGTPAEDDVESELDMPEDEDDDVTPNVEDDVSLTPFTAELDALPTVVAVTNTSVDEESSVYMGGTPMEDDAESELTMPGVEGDDVTANIVLPLLVLPVVSSYGRGAFVLEEALDIGMLIDVVVGALVYRAGPGTLLLAEGAKLEMMPAT</sequence>
<dbReference type="Proteomes" id="UP000308549">
    <property type="component" value="Unassembled WGS sequence"/>
</dbReference>
<feature type="region of interest" description="Disordered" evidence="1">
    <location>
        <begin position="40"/>
        <end position="63"/>
    </location>
</feature>
<protein>
    <submittedName>
        <fullName evidence="2">Uncharacterized protein</fullName>
    </submittedName>
</protein>
<comment type="caution">
    <text evidence="2">The sequence shown here is derived from an EMBL/GenBank/DDBJ whole genome shotgun (WGS) entry which is preliminary data.</text>
</comment>
<dbReference type="EMBL" id="NAJL01000022">
    <property type="protein sequence ID" value="TKA27590.1"/>
    <property type="molecule type" value="Genomic_DNA"/>
</dbReference>
<organism evidence="2 3">
    <name type="scientific">Salinomyces thailandicus</name>
    <dbReference type="NCBI Taxonomy" id="706561"/>
    <lineage>
        <taxon>Eukaryota</taxon>
        <taxon>Fungi</taxon>
        <taxon>Dikarya</taxon>
        <taxon>Ascomycota</taxon>
        <taxon>Pezizomycotina</taxon>
        <taxon>Dothideomycetes</taxon>
        <taxon>Dothideomycetidae</taxon>
        <taxon>Mycosphaerellales</taxon>
        <taxon>Teratosphaeriaceae</taxon>
        <taxon>Salinomyces</taxon>
    </lineage>
</organism>
<keyword evidence="3" id="KW-1185">Reference proteome</keyword>
<evidence type="ECO:0000313" key="3">
    <source>
        <dbReference type="Proteomes" id="UP000308549"/>
    </source>
</evidence>